<keyword evidence="6 9" id="KW-1133">Transmembrane helix</keyword>
<evidence type="ECO:0000259" key="10">
    <source>
        <dbReference type="Pfam" id="PF02163"/>
    </source>
</evidence>
<evidence type="ECO:0000256" key="1">
    <source>
        <dbReference type="ARBA" id="ARBA00004141"/>
    </source>
</evidence>
<feature type="region of interest" description="Disordered" evidence="8">
    <location>
        <begin position="1"/>
        <end position="31"/>
    </location>
</feature>
<feature type="transmembrane region" description="Helical" evidence="9">
    <location>
        <begin position="271"/>
        <end position="291"/>
    </location>
</feature>
<feature type="transmembrane region" description="Helical" evidence="9">
    <location>
        <begin position="312"/>
        <end position="333"/>
    </location>
</feature>
<evidence type="ECO:0000256" key="4">
    <source>
        <dbReference type="ARBA" id="ARBA00022801"/>
    </source>
</evidence>
<keyword evidence="7 9" id="KW-0472">Membrane</keyword>
<comment type="caution">
    <text evidence="11">The sequence shown here is derived from an EMBL/GenBank/DDBJ whole genome shotgun (WGS) entry which is preliminary data.</text>
</comment>
<keyword evidence="4" id="KW-0378">Hydrolase</keyword>
<dbReference type="InterPro" id="IPR008915">
    <property type="entry name" value="Peptidase_M50"/>
</dbReference>
<accession>M0A4E8</accession>
<evidence type="ECO:0000256" key="2">
    <source>
        <dbReference type="ARBA" id="ARBA00022670"/>
    </source>
</evidence>
<feature type="compositionally biased region" description="Basic and acidic residues" evidence="8">
    <location>
        <begin position="22"/>
        <end position="31"/>
    </location>
</feature>
<evidence type="ECO:0000256" key="6">
    <source>
        <dbReference type="ARBA" id="ARBA00022989"/>
    </source>
</evidence>
<feature type="transmembrane region" description="Helical" evidence="9">
    <location>
        <begin position="172"/>
        <end position="189"/>
    </location>
</feature>
<protein>
    <submittedName>
        <fullName evidence="11">Peptidase M50</fullName>
    </submittedName>
</protein>
<feature type="transmembrane region" description="Helical" evidence="9">
    <location>
        <begin position="109"/>
        <end position="129"/>
    </location>
</feature>
<dbReference type="InterPro" id="IPR044838">
    <property type="entry name" value="EGY1-like"/>
</dbReference>
<feature type="transmembrane region" description="Helical" evidence="9">
    <location>
        <begin position="201"/>
        <end position="226"/>
    </location>
</feature>
<dbReference type="Proteomes" id="UP000011519">
    <property type="component" value="Unassembled WGS sequence"/>
</dbReference>
<feature type="transmembrane region" description="Helical" evidence="9">
    <location>
        <begin position="141"/>
        <end position="160"/>
    </location>
</feature>
<evidence type="ECO:0000313" key="11">
    <source>
        <dbReference type="EMBL" id="ELY92782.1"/>
    </source>
</evidence>
<feature type="transmembrane region" description="Helical" evidence="9">
    <location>
        <begin position="371"/>
        <end position="390"/>
    </location>
</feature>
<dbReference type="RefSeq" id="WP_006652710.1">
    <property type="nucleotide sequence ID" value="NZ_AOIM01000017.1"/>
</dbReference>
<comment type="subcellular location">
    <subcellularLocation>
        <location evidence="1">Membrane</location>
        <topology evidence="1">Multi-pass membrane protein</topology>
    </subcellularLocation>
</comment>
<gene>
    <name evidence="11" type="ORF">C483_07437</name>
</gene>
<feature type="domain" description="Peptidase M50" evidence="10">
    <location>
        <begin position="144"/>
        <end position="310"/>
    </location>
</feature>
<dbReference type="PANTHER" id="PTHR31412">
    <property type="entry name" value="ZINC METALLOPROTEASE EGY1"/>
    <property type="match status" value="1"/>
</dbReference>
<evidence type="ECO:0000313" key="12">
    <source>
        <dbReference type="Proteomes" id="UP000011519"/>
    </source>
</evidence>
<sequence>MDDRASSEPNSNPGPTPTRRATATDERTVDGPPIERIESVFAVYDVHVDGDQLVYYGDPLEPPEALLQELWPVFRSHGYEPRFSTRYGEYVLVAEPTSVGIDGIPWTNILLLLATIVSTLFAGSMWYHIDPISNPTEMWRAWPFTVAILGVLGVHEMGHYVMSRYHEVDASLPYFIPVPTLIGTMGAVIKMKGRMPDRKALFDIGVAGPLAGLIATIGITIVGLHLPPTVAPDSVVQDPNAIQIQLGYPPLLELLAAAFDQPLYRDDPAMAVNPVVIGGWVGMFVTFLNLIPVGQLDGGHILRAMTGRFQETIAALVPGVLFGLAAYLYYVSGYSGNSVLIWAVWGLFTAVLASVGPAHPVRDDSLGTGRFVLGLITFVLGVLCFMPVPIEIIE</sequence>
<keyword evidence="5" id="KW-0809">Transit peptide</keyword>
<dbReference type="PATRIC" id="fig|1227493.4.peg.1474"/>
<keyword evidence="2" id="KW-0645">Protease</keyword>
<evidence type="ECO:0000256" key="3">
    <source>
        <dbReference type="ARBA" id="ARBA00022692"/>
    </source>
</evidence>
<evidence type="ECO:0000256" key="7">
    <source>
        <dbReference type="ARBA" id="ARBA00023136"/>
    </source>
</evidence>
<dbReference type="OrthoDB" id="19110at2157"/>
<keyword evidence="3 9" id="KW-0812">Transmembrane</keyword>
<dbReference type="STRING" id="1227493.C483_07437"/>
<proteinExistence type="predicted"/>
<dbReference type="EMBL" id="AOIM01000017">
    <property type="protein sequence ID" value="ELY92782.1"/>
    <property type="molecule type" value="Genomic_DNA"/>
</dbReference>
<dbReference type="GO" id="GO:0016020">
    <property type="term" value="C:membrane"/>
    <property type="evidence" value="ECO:0007669"/>
    <property type="project" value="UniProtKB-SubCell"/>
</dbReference>
<organism evidence="11 12">
    <name type="scientific">Natrialba hulunbeirensis JCM 10989</name>
    <dbReference type="NCBI Taxonomy" id="1227493"/>
    <lineage>
        <taxon>Archaea</taxon>
        <taxon>Methanobacteriati</taxon>
        <taxon>Methanobacteriota</taxon>
        <taxon>Stenosarchaea group</taxon>
        <taxon>Halobacteria</taxon>
        <taxon>Halobacteriales</taxon>
        <taxon>Natrialbaceae</taxon>
        <taxon>Natrialba</taxon>
    </lineage>
</organism>
<reference evidence="11 12" key="1">
    <citation type="journal article" date="2014" name="PLoS Genet.">
        <title>Phylogenetically driven sequencing of extremely halophilic archaea reveals strategies for static and dynamic osmo-response.</title>
        <authorList>
            <person name="Becker E.A."/>
            <person name="Seitzer P.M."/>
            <person name="Tritt A."/>
            <person name="Larsen D."/>
            <person name="Krusor M."/>
            <person name="Yao A.I."/>
            <person name="Wu D."/>
            <person name="Madern D."/>
            <person name="Eisen J.A."/>
            <person name="Darling A.E."/>
            <person name="Facciotti M.T."/>
        </authorList>
    </citation>
    <scope>NUCLEOTIDE SEQUENCE [LARGE SCALE GENOMIC DNA]</scope>
    <source>
        <strain evidence="11 12">JCM 10989</strain>
    </source>
</reference>
<dbReference type="CDD" id="cd06160">
    <property type="entry name" value="S2P-M50_like_2"/>
    <property type="match status" value="1"/>
</dbReference>
<dbReference type="PANTHER" id="PTHR31412:SF0">
    <property type="entry name" value="ZINC METALLOPROTEASE EGY1, CHLOROPLASTIC-RELATED"/>
    <property type="match status" value="1"/>
</dbReference>
<evidence type="ECO:0000256" key="8">
    <source>
        <dbReference type="SAM" id="MobiDB-lite"/>
    </source>
</evidence>
<dbReference type="AlphaFoldDB" id="M0A4E8"/>
<dbReference type="GO" id="GO:0008233">
    <property type="term" value="F:peptidase activity"/>
    <property type="evidence" value="ECO:0007669"/>
    <property type="project" value="UniProtKB-KW"/>
</dbReference>
<evidence type="ECO:0000256" key="9">
    <source>
        <dbReference type="SAM" id="Phobius"/>
    </source>
</evidence>
<name>M0A4E8_9EURY</name>
<keyword evidence="12" id="KW-1185">Reference proteome</keyword>
<evidence type="ECO:0000256" key="5">
    <source>
        <dbReference type="ARBA" id="ARBA00022946"/>
    </source>
</evidence>
<feature type="transmembrane region" description="Helical" evidence="9">
    <location>
        <begin position="339"/>
        <end position="359"/>
    </location>
</feature>
<dbReference type="GO" id="GO:0006508">
    <property type="term" value="P:proteolysis"/>
    <property type="evidence" value="ECO:0007669"/>
    <property type="project" value="UniProtKB-KW"/>
</dbReference>
<dbReference type="Pfam" id="PF02163">
    <property type="entry name" value="Peptidase_M50"/>
    <property type="match status" value="1"/>
</dbReference>